<evidence type="ECO:0000256" key="6">
    <source>
        <dbReference type="PROSITE-ProRule" id="PRU00433"/>
    </source>
</evidence>
<dbReference type="Gene3D" id="1.10.760.10">
    <property type="entry name" value="Cytochrome c-like domain"/>
    <property type="match status" value="1"/>
</dbReference>
<protein>
    <submittedName>
        <fullName evidence="9">Sulfide dehydrogenase (Flavocytochrome), cytochrome c subunit</fullName>
        <ecNumber evidence="9">1.8.2.-</ecNumber>
    </submittedName>
</protein>
<sequence>MAVQLRMRLTACTLLAMAATALSSAMPSESSAAPATKKAAVVCDVPVSNPRGQILALSCSSCHGTDGKSVGIIPPIHGKSVDYIESALKDFKSGARVSTVMSRHAKGYSDEEITLIAQYFGSLSRKK</sequence>
<dbReference type="STRING" id="340177.Cag_2005"/>
<evidence type="ECO:0000256" key="4">
    <source>
        <dbReference type="ARBA" id="ARBA00022982"/>
    </source>
</evidence>
<keyword evidence="7" id="KW-0732">Signal</keyword>
<dbReference type="KEGG" id="cch:Cag_2005"/>
<keyword evidence="9" id="KW-0560">Oxidoreductase</keyword>
<dbReference type="GO" id="GO:0020037">
    <property type="term" value="F:heme binding"/>
    <property type="evidence" value="ECO:0007669"/>
    <property type="project" value="InterPro"/>
</dbReference>
<keyword evidence="1" id="KW-0813">Transport</keyword>
<dbReference type="GO" id="GO:0009055">
    <property type="term" value="F:electron transfer activity"/>
    <property type="evidence" value="ECO:0007669"/>
    <property type="project" value="InterPro"/>
</dbReference>
<dbReference type="GO" id="GO:0046872">
    <property type="term" value="F:metal ion binding"/>
    <property type="evidence" value="ECO:0007669"/>
    <property type="project" value="UniProtKB-KW"/>
</dbReference>
<dbReference type="OrthoDB" id="8526831at2"/>
<reference evidence="9" key="1">
    <citation type="submission" date="2005-08" db="EMBL/GenBank/DDBJ databases">
        <title>Complete sequence of Chlorobium chlorochromatii CaD3.</title>
        <authorList>
            <person name="Copeland A."/>
            <person name="Lucas S."/>
            <person name="Lapidus A."/>
            <person name="Barry K."/>
            <person name="Detter J.C."/>
            <person name="Glavina T."/>
            <person name="Hammon N."/>
            <person name="Israni S."/>
            <person name="Pitluck S."/>
            <person name="Bryant D."/>
            <person name="Schmutz J."/>
            <person name="Larimer F."/>
            <person name="Land M."/>
            <person name="Kyrpides N."/>
            <person name="Ivanova N."/>
            <person name="Richardson P."/>
        </authorList>
    </citation>
    <scope>NUCLEOTIDE SEQUENCE [LARGE SCALE GENOMIC DNA]</scope>
    <source>
        <strain evidence="9">CaD3</strain>
    </source>
</reference>
<keyword evidence="4" id="KW-0249">Electron transport</keyword>
<dbReference type="PANTHER" id="PTHR33751">
    <property type="entry name" value="CBB3-TYPE CYTOCHROME C OXIDASE SUBUNIT FIXP"/>
    <property type="match status" value="1"/>
</dbReference>
<dbReference type="EC" id="1.8.2.-" evidence="9"/>
<evidence type="ECO:0000256" key="3">
    <source>
        <dbReference type="ARBA" id="ARBA00022723"/>
    </source>
</evidence>
<evidence type="ECO:0000256" key="2">
    <source>
        <dbReference type="ARBA" id="ARBA00022617"/>
    </source>
</evidence>
<dbReference type="HOGENOM" id="CLU_128253_2_0_10"/>
<name>Q3AP22_CHLCH</name>
<accession>Q3AP22</accession>
<evidence type="ECO:0000256" key="5">
    <source>
        <dbReference type="ARBA" id="ARBA00023004"/>
    </source>
</evidence>
<gene>
    <name evidence="9" type="ordered locus">Cag_2005</name>
</gene>
<dbReference type="SUPFAM" id="SSF46626">
    <property type="entry name" value="Cytochrome c"/>
    <property type="match status" value="1"/>
</dbReference>
<proteinExistence type="predicted"/>
<evidence type="ECO:0000313" key="9">
    <source>
        <dbReference type="EMBL" id="ABB29253.1"/>
    </source>
</evidence>
<keyword evidence="5 6" id="KW-0408">Iron</keyword>
<dbReference type="Pfam" id="PF00034">
    <property type="entry name" value="Cytochrom_C"/>
    <property type="match status" value="1"/>
</dbReference>
<dbReference type="EMBL" id="CP000108">
    <property type="protein sequence ID" value="ABB29253.1"/>
    <property type="molecule type" value="Genomic_DNA"/>
</dbReference>
<organism evidence="9">
    <name type="scientific">Chlorobium chlorochromatii (strain CaD3)</name>
    <dbReference type="NCBI Taxonomy" id="340177"/>
    <lineage>
        <taxon>Bacteria</taxon>
        <taxon>Pseudomonadati</taxon>
        <taxon>Chlorobiota</taxon>
        <taxon>Chlorobiia</taxon>
        <taxon>Chlorobiales</taxon>
        <taxon>Chlorobiaceae</taxon>
        <taxon>Chlorobium/Pelodictyon group</taxon>
        <taxon>Chlorobium</taxon>
    </lineage>
</organism>
<dbReference type="eggNOG" id="COG2863">
    <property type="taxonomic scope" value="Bacteria"/>
</dbReference>
<evidence type="ECO:0000256" key="1">
    <source>
        <dbReference type="ARBA" id="ARBA00022448"/>
    </source>
</evidence>
<feature type="chain" id="PRO_5004224030" evidence="7">
    <location>
        <begin position="33"/>
        <end position="127"/>
    </location>
</feature>
<dbReference type="GO" id="GO:0016491">
    <property type="term" value="F:oxidoreductase activity"/>
    <property type="evidence" value="ECO:0007669"/>
    <property type="project" value="UniProtKB-KW"/>
</dbReference>
<dbReference type="AlphaFoldDB" id="Q3AP22"/>
<dbReference type="PROSITE" id="PS51007">
    <property type="entry name" value="CYTC"/>
    <property type="match status" value="1"/>
</dbReference>
<evidence type="ECO:0000259" key="8">
    <source>
        <dbReference type="PROSITE" id="PS51007"/>
    </source>
</evidence>
<dbReference type="InterPro" id="IPR009056">
    <property type="entry name" value="Cyt_c-like_dom"/>
</dbReference>
<dbReference type="InterPro" id="IPR050597">
    <property type="entry name" value="Cytochrome_c_Oxidase_Subunit"/>
</dbReference>
<keyword evidence="3 6" id="KW-0479">Metal-binding</keyword>
<keyword evidence="2 6" id="KW-0349">Heme</keyword>
<dbReference type="InterPro" id="IPR036909">
    <property type="entry name" value="Cyt_c-like_dom_sf"/>
</dbReference>
<feature type="signal peptide" evidence="7">
    <location>
        <begin position="1"/>
        <end position="32"/>
    </location>
</feature>
<dbReference type="PANTHER" id="PTHR33751:SF9">
    <property type="entry name" value="CYTOCHROME C4"/>
    <property type="match status" value="1"/>
</dbReference>
<evidence type="ECO:0000256" key="7">
    <source>
        <dbReference type="SAM" id="SignalP"/>
    </source>
</evidence>
<feature type="domain" description="Cytochrome c" evidence="8">
    <location>
        <begin position="47"/>
        <end position="124"/>
    </location>
</feature>